<dbReference type="PANTHER" id="PTHR24249:SF372">
    <property type="entry name" value="G-PROTEIN COUPLED RECEPTORS FAMILY 1 PROFILE DOMAIN-CONTAINING PROTEIN"/>
    <property type="match status" value="1"/>
</dbReference>
<dbReference type="InterPro" id="IPR017452">
    <property type="entry name" value="GPCR_Rhodpsn_7TM"/>
</dbReference>
<dbReference type="GO" id="GO:0030594">
    <property type="term" value="F:neurotransmitter receptor activity"/>
    <property type="evidence" value="ECO:0000318"/>
    <property type="project" value="GO_Central"/>
</dbReference>
<dbReference type="AlphaFoldDB" id="B3S9T9"/>
<dbReference type="InterPro" id="IPR000276">
    <property type="entry name" value="GPCR_Rhodpsn"/>
</dbReference>
<dbReference type="PROSITE" id="PS50262">
    <property type="entry name" value="G_PROTEIN_RECEP_F1_2"/>
    <property type="match status" value="1"/>
</dbReference>
<feature type="transmembrane region" description="Helical" evidence="9">
    <location>
        <begin position="98"/>
        <end position="119"/>
    </location>
</feature>
<dbReference type="PRINTS" id="PR00237">
    <property type="entry name" value="GPCRRHODOPSN"/>
</dbReference>
<evidence type="ECO:0000313" key="12">
    <source>
        <dbReference type="Proteomes" id="UP000009022"/>
    </source>
</evidence>
<dbReference type="GO" id="GO:0004993">
    <property type="term" value="F:G protein-coupled serotonin receptor activity"/>
    <property type="evidence" value="ECO:0000318"/>
    <property type="project" value="GO_Central"/>
</dbReference>
<evidence type="ECO:0000256" key="7">
    <source>
        <dbReference type="ARBA" id="ARBA00023170"/>
    </source>
</evidence>
<evidence type="ECO:0000259" key="10">
    <source>
        <dbReference type="PROSITE" id="PS50262"/>
    </source>
</evidence>
<name>B3S9T9_TRIAD</name>
<evidence type="ECO:0000256" key="2">
    <source>
        <dbReference type="ARBA" id="ARBA00022475"/>
    </source>
</evidence>
<keyword evidence="8" id="KW-0807">Transducer</keyword>
<keyword evidence="12" id="KW-1185">Reference proteome</keyword>
<dbReference type="SUPFAM" id="SSF81321">
    <property type="entry name" value="Family A G protein-coupled receptor-like"/>
    <property type="match status" value="1"/>
</dbReference>
<dbReference type="OrthoDB" id="5983033at2759"/>
<feature type="transmembrane region" description="Helical" evidence="9">
    <location>
        <begin position="183"/>
        <end position="209"/>
    </location>
</feature>
<dbReference type="FunCoup" id="B3S9T9">
    <property type="interactions" value="100"/>
</dbReference>
<evidence type="ECO:0000256" key="3">
    <source>
        <dbReference type="ARBA" id="ARBA00022692"/>
    </source>
</evidence>
<sequence length="348" mass="39734">MVTTCNNTLNATPTIAATIPPAIVEKLITYSIISALTITTNGLLILLIALHRSLHHVSNAMIASMAVAAICYSLTYLMPRWALYEILNLRRNAAACTLLPMNGILFILILNSHICLVSFDRYVSVTHPFSYNRRATPRLAAIFIAIVWFLPILAIFIPLVSFLKFSSHRCVQLRPTDVVEHRVYLILLFTVLFFIPLIVLVFVYGRILIIVNDHTRRQQYFQNGPSSTPTHAIIRNIKALRSMAIIVGVFILFWMPYVITFLSLYLSTRITHLQATVVRISQYFAFSYPAVCPLIYVFFTADLRSHVLKYFRFGDIKREHCITLDSTLRRYSDLNLNMSVTINKKSIK</sequence>
<proteinExistence type="predicted"/>
<dbReference type="KEGG" id="tad:TRIADDRAFT_61025"/>
<feature type="transmembrane region" description="Helical" evidence="9">
    <location>
        <begin position="280"/>
        <end position="299"/>
    </location>
</feature>
<dbReference type="GO" id="GO:0030425">
    <property type="term" value="C:dendrite"/>
    <property type="evidence" value="ECO:0000318"/>
    <property type="project" value="GO_Central"/>
</dbReference>
<dbReference type="InParanoid" id="B3S9T9"/>
<feature type="transmembrane region" description="Helical" evidence="9">
    <location>
        <begin position="57"/>
        <end position="78"/>
    </location>
</feature>
<dbReference type="Gene3D" id="1.20.1070.10">
    <property type="entry name" value="Rhodopsin 7-helix transmembrane proteins"/>
    <property type="match status" value="1"/>
</dbReference>
<dbReference type="CTD" id="6758170"/>
<keyword evidence="6 9" id="KW-0472">Membrane</keyword>
<feature type="domain" description="G-protein coupled receptors family 1 profile" evidence="10">
    <location>
        <begin position="40"/>
        <end position="296"/>
    </location>
</feature>
<dbReference type="GeneID" id="6758170"/>
<dbReference type="FunFam" id="1.20.1070.10:FF:000461">
    <property type="entry name" value="D(5)-like dopamine receptor"/>
    <property type="match status" value="1"/>
</dbReference>
<dbReference type="EMBL" id="DS985259">
    <property type="protein sequence ID" value="EDV20596.1"/>
    <property type="molecule type" value="Genomic_DNA"/>
</dbReference>
<reference evidence="11 12" key="1">
    <citation type="journal article" date="2008" name="Nature">
        <title>The Trichoplax genome and the nature of placozoans.</title>
        <authorList>
            <person name="Srivastava M."/>
            <person name="Begovic E."/>
            <person name="Chapman J."/>
            <person name="Putnam N.H."/>
            <person name="Hellsten U."/>
            <person name="Kawashima T."/>
            <person name="Kuo A."/>
            <person name="Mitros T."/>
            <person name="Salamov A."/>
            <person name="Carpenter M.L."/>
            <person name="Signorovitch A.Y."/>
            <person name="Moreno M.A."/>
            <person name="Kamm K."/>
            <person name="Grimwood J."/>
            <person name="Schmutz J."/>
            <person name="Shapiro H."/>
            <person name="Grigoriev I.V."/>
            <person name="Buss L.W."/>
            <person name="Schierwater B."/>
            <person name="Dellaporta S.L."/>
            <person name="Rokhsar D.S."/>
        </authorList>
    </citation>
    <scope>NUCLEOTIDE SEQUENCE [LARGE SCALE GENOMIC DNA]</scope>
    <source>
        <strain evidence="11 12">Grell-BS-1999</strain>
    </source>
</reference>
<dbReference type="eggNOG" id="KOG3656">
    <property type="taxonomic scope" value="Eukaryota"/>
</dbReference>
<dbReference type="HOGENOM" id="CLU_009579_5_0_1"/>
<dbReference type="OMA" id="CFAIHED"/>
<dbReference type="RefSeq" id="XP_002117022.1">
    <property type="nucleotide sequence ID" value="XM_002116986.1"/>
</dbReference>
<evidence type="ECO:0000313" key="11">
    <source>
        <dbReference type="EMBL" id="EDV20596.1"/>
    </source>
</evidence>
<dbReference type="InterPro" id="IPR050569">
    <property type="entry name" value="TAAR"/>
</dbReference>
<accession>B3S9T9</accession>
<evidence type="ECO:0000256" key="9">
    <source>
        <dbReference type="SAM" id="Phobius"/>
    </source>
</evidence>
<keyword evidence="2" id="KW-1003">Cell membrane</keyword>
<dbReference type="GO" id="GO:0007187">
    <property type="term" value="P:G protein-coupled receptor signaling pathway, coupled to cyclic nucleotide second messenger"/>
    <property type="evidence" value="ECO:0000318"/>
    <property type="project" value="GO_Central"/>
</dbReference>
<dbReference type="CDD" id="cd00637">
    <property type="entry name" value="7tm_classA_rhodopsin-like"/>
    <property type="match status" value="1"/>
</dbReference>
<keyword evidence="3 9" id="KW-0812">Transmembrane</keyword>
<evidence type="ECO:0000256" key="5">
    <source>
        <dbReference type="ARBA" id="ARBA00023040"/>
    </source>
</evidence>
<dbReference type="Proteomes" id="UP000009022">
    <property type="component" value="Unassembled WGS sequence"/>
</dbReference>
<feature type="transmembrane region" description="Helical" evidence="9">
    <location>
        <begin position="27"/>
        <end position="50"/>
    </location>
</feature>
<dbReference type="PANTHER" id="PTHR24249">
    <property type="entry name" value="HISTAMINE RECEPTOR-RELATED G-PROTEIN COUPLED RECEPTOR"/>
    <property type="match status" value="1"/>
</dbReference>
<evidence type="ECO:0000256" key="1">
    <source>
        <dbReference type="ARBA" id="ARBA00004651"/>
    </source>
</evidence>
<dbReference type="GO" id="GO:0005886">
    <property type="term" value="C:plasma membrane"/>
    <property type="evidence" value="ECO:0000318"/>
    <property type="project" value="GO_Central"/>
</dbReference>
<keyword evidence="7" id="KW-0675">Receptor</keyword>
<dbReference type="PhylomeDB" id="B3S9T9"/>
<dbReference type="STRING" id="10228.B3S9T9"/>
<comment type="subcellular location">
    <subcellularLocation>
        <location evidence="1">Cell membrane</location>
        <topology evidence="1">Multi-pass membrane protein</topology>
    </subcellularLocation>
</comment>
<feature type="transmembrane region" description="Helical" evidence="9">
    <location>
        <begin position="139"/>
        <end position="163"/>
    </location>
</feature>
<evidence type="ECO:0000256" key="8">
    <source>
        <dbReference type="ARBA" id="ARBA00023224"/>
    </source>
</evidence>
<protein>
    <recommendedName>
        <fullName evidence="10">G-protein coupled receptors family 1 profile domain-containing protein</fullName>
    </recommendedName>
</protein>
<dbReference type="GO" id="GO:0007268">
    <property type="term" value="P:chemical synaptic transmission"/>
    <property type="evidence" value="ECO:0000318"/>
    <property type="project" value="GO_Central"/>
</dbReference>
<keyword evidence="4 9" id="KW-1133">Transmembrane helix</keyword>
<feature type="transmembrane region" description="Helical" evidence="9">
    <location>
        <begin position="244"/>
        <end position="268"/>
    </location>
</feature>
<evidence type="ECO:0000256" key="4">
    <source>
        <dbReference type="ARBA" id="ARBA00022989"/>
    </source>
</evidence>
<evidence type="ECO:0000256" key="6">
    <source>
        <dbReference type="ARBA" id="ARBA00023136"/>
    </source>
</evidence>
<dbReference type="Pfam" id="PF00001">
    <property type="entry name" value="7tm_1"/>
    <property type="match status" value="1"/>
</dbReference>
<keyword evidence="5" id="KW-0297">G-protein coupled receptor</keyword>
<dbReference type="GO" id="GO:0045202">
    <property type="term" value="C:synapse"/>
    <property type="evidence" value="ECO:0007669"/>
    <property type="project" value="GOC"/>
</dbReference>
<gene>
    <name evidence="11" type="ORF">TRIADDRAFT_61025</name>
</gene>
<organism evidence="11 12">
    <name type="scientific">Trichoplax adhaerens</name>
    <name type="common">Trichoplax reptans</name>
    <dbReference type="NCBI Taxonomy" id="10228"/>
    <lineage>
        <taxon>Eukaryota</taxon>
        <taxon>Metazoa</taxon>
        <taxon>Placozoa</taxon>
        <taxon>Uniplacotomia</taxon>
        <taxon>Trichoplacea</taxon>
        <taxon>Trichoplacidae</taxon>
        <taxon>Trichoplax</taxon>
    </lineage>
</organism>